<evidence type="ECO:0000256" key="3">
    <source>
        <dbReference type="ARBA" id="ARBA00022723"/>
    </source>
</evidence>
<evidence type="ECO:0000256" key="4">
    <source>
        <dbReference type="ARBA" id="ARBA00023004"/>
    </source>
</evidence>
<dbReference type="InterPro" id="IPR042096">
    <property type="entry name" value="Dihydro-acid_dehy_C"/>
</dbReference>
<feature type="domain" description="Dihydroxy-acid/6-phosphogluconate dehydratase C-terminal" evidence="9">
    <location>
        <begin position="358"/>
        <end position="551"/>
    </location>
</feature>
<evidence type="ECO:0000256" key="6">
    <source>
        <dbReference type="ARBA" id="ARBA00023239"/>
    </source>
</evidence>
<evidence type="ECO:0000256" key="7">
    <source>
        <dbReference type="ARBA" id="ARBA00023304"/>
    </source>
</evidence>
<dbReference type="PANTHER" id="PTHR43183">
    <property type="entry name" value="HYPOTHETICAL DIHYDROXYACID DEHYDRATASE (EUROFUNG)-RELATED"/>
    <property type="match status" value="1"/>
</dbReference>
<keyword evidence="7" id="KW-0100">Branched-chain amino acid biosynthesis</keyword>
<dbReference type="NCBIfam" id="NF004784">
    <property type="entry name" value="PRK06131.1"/>
    <property type="match status" value="1"/>
</dbReference>
<dbReference type="InterPro" id="IPR056740">
    <property type="entry name" value="ILV_EDD_C"/>
</dbReference>
<dbReference type="Pfam" id="PF00920">
    <property type="entry name" value="ILVD_EDD_N"/>
    <property type="match status" value="1"/>
</dbReference>
<dbReference type="NCBIfam" id="NF009560">
    <property type="entry name" value="PRK13017.1"/>
    <property type="match status" value="1"/>
</dbReference>
<dbReference type="GO" id="GO:0046872">
    <property type="term" value="F:metal ion binding"/>
    <property type="evidence" value="ECO:0007669"/>
    <property type="project" value="UniProtKB-KW"/>
</dbReference>
<dbReference type="InterPro" id="IPR020558">
    <property type="entry name" value="DiOHA_6PGluconate_deHydtase_CS"/>
</dbReference>
<reference evidence="10" key="1">
    <citation type="submission" date="2019-09" db="EMBL/GenBank/DDBJ databases">
        <title>Characterisation of the sponge microbiome using genome-centric metagenomics.</title>
        <authorList>
            <person name="Engelberts J.P."/>
            <person name="Robbins S.J."/>
            <person name="De Goeij J.M."/>
            <person name="Aranda M."/>
            <person name="Bell S.C."/>
            <person name="Webster N.S."/>
        </authorList>
    </citation>
    <scope>NUCLEOTIDE SEQUENCE</scope>
    <source>
        <strain evidence="10">SB0661_bin_32</strain>
    </source>
</reference>
<keyword evidence="3" id="KW-0479">Metal-binding</keyword>
<dbReference type="InterPro" id="IPR052352">
    <property type="entry name" value="Sugar_Degrad_Dehydratases"/>
</dbReference>
<dbReference type="AlphaFoldDB" id="A0A6B1DBT8"/>
<keyword evidence="6" id="KW-0456">Lyase</keyword>
<dbReference type="FunFam" id="3.50.30.80:FF:000001">
    <property type="entry name" value="Dihydroxy-acid dehydratase"/>
    <property type="match status" value="1"/>
</dbReference>
<dbReference type="PANTHER" id="PTHR43183:SF1">
    <property type="entry name" value="HYPOTHETICAL DIHYDROXY-ACID DEHYDRATASE (EUROFUNG)-RELATED"/>
    <property type="match status" value="1"/>
</dbReference>
<keyword evidence="2" id="KW-0001">2Fe-2S</keyword>
<dbReference type="GO" id="GO:0051537">
    <property type="term" value="F:2 iron, 2 sulfur cluster binding"/>
    <property type="evidence" value="ECO:0007669"/>
    <property type="project" value="UniProtKB-KW"/>
</dbReference>
<keyword evidence="7" id="KW-0028">Amino-acid biosynthesis</keyword>
<dbReference type="PROSITE" id="PS00886">
    <property type="entry name" value="ILVD_EDD_1"/>
    <property type="match status" value="1"/>
</dbReference>
<gene>
    <name evidence="10" type="ORF">F4X14_17395</name>
</gene>
<comment type="similarity">
    <text evidence="1">Belongs to the IlvD/Edd family.</text>
</comment>
<accession>A0A6B1DBT8</accession>
<evidence type="ECO:0000256" key="1">
    <source>
        <dbReference type="ARBA" id="ARBA00006486"/>
    </source>
</evidence>
<dbReference type="Pfam" id="PF24877">
    <property type="entry name" value="ILV_EDD_C"/>
    <property type="match status" value="1"/>
</dbReference>
<evidence type="ECO:0000259" key="9">
    <source>
        <dbReference type="Pfam" id="PF24877"/>
    </source>
</evidence>
<evidence type="ECO:0000313" key="10">
    <source>
        <dbReference type="EMBL" id="MYC96745.1"/>
    </source>
</evidence>
<dbReference type="GO" id="GO:0016836">
    <property type="term" value="F:hydro-lyase activity"/>
    <property type="evidence" value="ECO:0007669"/>
    <property type="project" value="UniProtKB-ARBA"/>
</dbReference>
<evidence type="ECO:0000256" key="2">
    <source>
        <dbReference type="ARBA" id="ARBA00022714"/>
    </source>
</evidence>
<proteinExistence type="inferred from homology"/>
<dbReference type="EMBL" id="VXMH01000095">
    <property type="protein sequence ID" value="MYC96745.1"/>
    <property type="molecule type" value="Genomic_DNA"/>
</dbReference>
<protein>
    <submittedName>
        <fullName evidence="10">Dihydroxy-acid dehydratase</fullName>
    </submittedName>
</protein>
<dbReference type="SUPFAM" id="SSF52016">
    <property type="entry name" value="LeuD/IlvD-like"/>
    <property type="match status" value="1"/>
</dbReference>
<dbReference type="SUPFAM" id="SSF143975">
    <property type="entry name" value="IlvD/EDD N-terminal domain-like"/>
    <property type="match status" value="1"/>
</dbReference>
<evidence type="ECO:0000259" key="8">
    <source>
        <dbReference type="Pfam" id="PF00920"/>
    </source>
</evidence>
<dbReference type="GO" id="GO:0009082">
    <property type="term" value="P:branched-chain amino acid biosynthetic process"/>
    <property type="evidence" value="ECO:0007669"/>
    <property type="project" value="UniProtKB-KW"/>
</dbReference>
<sequence>MTDEARGRSFFNEPDAAGLMHRAFTRSLGFDRADMNRPLIGILNTYSEMNNCHAHFPELVEAVKRGVWQAGGFPLEFPTISLGEIYLTPTSMLWRNLAAMDTEEMIRGNPMDGVVVLCGCDKTTPAALMGAASADLPAILVSGGPMLNGHWRGQTLGACTDCRRLTTEFRAGNLSEEAYAEVEENLVRSRGHCMVMGTASTMNSLTEALGIALPGNGAIPAADSRRILLAEKAGRRIVAMAAEGLRPSRVLTRQAMENAITLLCALGGSTNAVVHLPALAGRLGIDLPLDLFDSISRRTPLLANVRPAGSFQMEDFFYAGGVPAIMRQLLPLLHGDEPTVTGRTVSENVAHSNIVDTEVIASPAKPLKSEGGLAVLRGNLAPSGAVIKHAAASPGLLQHRGRAVVFRSISDLQARIDDPALDVNPEDVLILQNAGPVGGPGMPEVGNLPIPKKLLKQGVRDMVRISDARMSGTAFGTIVLHVAPESAVGGPLSLARTGDMIELNVPGRRLELQVDEEELNRRRAEWQRPQPAYRRGYGRLFLDHVLQAPEGMDFDFLLGRDPVETVAQPKF</sequence>
<keyword evidence="4" id="KW-0408">Iron</keyword>
<dbReference type="InterPro" id="IPR037237">
    <property type="entry name" value="IlvD/EDD_N"/>
</dbReference>
<feature type="domain" description="Dihydroxy-acid/6-phosphogluconate dehydratase N-terminal" evidence="8">
    <location>
        <begin position="37"/>
        <end position="348"/>
    </location>
</feature>
<dbReference type="Gene3D" id="3.50.30.80">
    <property type="entry name" value="IlvD/EDD C-terminal domain-like"/>
    <property type="match status" value="1"/>
</dbReference>
<comment type="caution">
    <text evidence="10">The sequence shown here is derived from an EMBL/GenBank/DDBJ whole genome shotgun (WGS) entry which is preliminary data.</text>
</comment>
<name>A0A6B1DBT8_9CHLR</name>
<organism evidence="10">
    <name type="scientific">Caldilineaceae bacterium SB0661_bin_32</name>
    <dbReference type="NCBI Taxonomy" id="2605255"/>
    <lineage>
        <taxon>Bacteria</taxon>
        <taxon>Bacillati</taxon>
        <taxon>Chloroflexota</taxon>
        <taxon>Caldilineae</taxon>
        <taxon>Caldilineales</taxon>
        <taxon>Caldilineaceae</taxon>
    </lineage>
</organism>
<keyword evidence="5" id="KW-0411">Iron-sulfur</keyword>
<evidence type="ECO:0000256" key="5">
    <source>
        <dbReference type="ARBA" id="ARBA00023014"/>
    </source>
</evidence>
<dbReference type="InterPro" id="IPR000581">
    <property type="entry name" value="ILV_EDD_N"/>
</dbReference>